<dbReference type="RefSeq" id="WP_062475188.1">
    <property type="nucleotide sequence ID" value="NZ_CP013650.1"/>
</dbReference>
<dbReference type="Proteomes" id="UP000068447">
    <property type="component" value="Chromosome"/>
</dbReference>
<accession>A0A0U3AG30</accession>
<dbReference type="InterPro" id="IPR011836">
    <property type="entry name" value="YhdP"/>
</dbReference>
<dbReference type="EMBL" id="CP013650">
    <property type="protein sequence ID" value="ALS96994.1"/>
    <property type="molecule type" value="Genomic_DNA"/>
</dbReference>
<dbReference type="AlphaFoldDB" id="A0A0U3AG30"/>
<proteinExistence type="predicted"/>
<keyword evidence="1" id="KW-0175">Coiled coil</keyword>
<dbReference type="NCBIfam" id="TIGR02099">
    <property type="entry name" value="YhdP family protein"/>
    <property type="match status" value="1"/>
</dbReference>
<evidence type="ECO:0000313" key="5">
    <source>
        <dbReference type="Proteomes" id="UP000068447"/>
    </source>
</evidence>
<feature type="region of interest" description="Disordered" evidence="2">
    <location>
        <begin position="1250"/>
        <end position="1274"/>
    </location>
</feature>
<dbReference type="Pfam" id="PF13116">
    <property type="entry name" value="YhdP"/>
    <property type="match status" value="1"/>
</dbReference>
<name>A0A0U3AG30_9ALTE</name>
<evidence type="ECO:0000259" key="3">
    <source>
        <dbReference type="Pfam" id="PF13116"/>
    </source>
</evidence>
<feature type="coiled-coil region" evidence="1">
    <location>
        <begin position="682"/>
        <end position="709"/>
    </location>
</feature>
<evidence type="ECO:0000313" key="4">
    <source>
        <dbReference type="EMBL" id="ALS96994.1"/>
    </source>
</evidence>
<dbReference type="KEGG" id="lal:AT746_01005"/>
<keyword evidence="5" id="KW-1185">Reference proteome</keyword>
<reference evidence="4 5" key="1">
    <citation type="submission" date="2015-12" db="EMBL/GenBank/DDBJ databases">
        <title>Complete genome of Lacimicrobium alkaliphilum KCTC 32984.</title>
        <authorList>
            <person name="Kim S.-G."/>
            <person name="Lee Y.-J."/>
        </authorList>
    </citation>
    <scope>NUCLEOTIDE SEQUENCE [LARGE SCALE GENOMIC DNA]</scope>
    <source>
        <strain evidence="4 5">YelD216</strain>
    </source>
</reference>
<dbReference type="STRING" id="1526571.AT746_01005"/>
<organism evidence="4 5">
    <name type="scientific">Lacimicrobium alkaliphilum</name>
    <dbReference type="NCBI Taxonomy" id="1526571"/>
    <lineage>
        <taxon>Bacteria</taxon>
        <taxon>Pseudomonadati</taxon>
        <taxon>Pseudomonadota</taxon>
        <taxon>Gammaproteobacteria</taxon>
        <taxon>Alteromonadales</taxon>
        <taxon>Alteromonadaceae</taxon>
        <taxon>Lacimicrobium</taxon>
    </lineage>
</organism>
<protein>
    <recommendedName>
        <fullName evidence="3">YhdP central domain-containing protein</fullName>
    </recommendedName>
</protein>
<evidence type="ECO:0000256" key="2">
    <source>
        <dbReference type="SAM" id="MobiDB-lite"/>
    </source>
</evidence>
<dbReference type="OrthoDB" id="9762238at2"/>
<dbReference type="PANTHER" id="PTHR38690">
    <property type="entry name" value="PROTEASE-RELATED"/>
    <property type="match status" value="1"/>
</dbReference>
<dbReference type="InterPro" id="IPR025263">
    <property type="entry name" value="YhdP_central"/>
</dbReference>
<sequence>MTTATRRPVIFYLSWTLRKIWTLSAVLLLTLAVLLSLLRLALPHMDDHKHWLESYISEQYGADLKIGSISAAWKGTGPAIVLQDIALNNQLDSPIQLNIEETQIELDFWSSLLNRRFQSQRFNLNGLTLALDIPRLEAGSSDYPVVGALKELFLEQLHRFSVNNSELFLATNRQRQKVHIEQLSWLNKDNQHQGVGLMQVAELTRNSTRFILDLQGGKDNLNGTFYADAKDLDISPWLEQLNPSDKDLAFARVNMTLWADINDSQPTSLQADINDSRFRWKDGTTLDLQLIDGNFSAKPTGSEWHYAIHDLQLQINQHEPVSLNFRGKRTALGELEMHTDRLGLGSVFPLAALFMPQQRFAELSQLDPQADITGLSVAVDGAGTALALEFKDFSTTQTALVPGLRDLSGRMDWRYNIGRLQFDAQDSTLHSELLLGNNLDYQQLAGDIYFSLEEQQLSIAAPQIHFDSKNLQLTQALHYQSGNNNLSLLTRIEEMAVEHARDYFPGELMGKGTQSYLERALVSGRIDQATVLWHGPVDQFPFAEDQGVFQARVAIKDSEFDFDPNWPSLTELDMQLLFENESLTMTSQSGKLQDLEIGEVTAVIPRLVSDAILSVDINTRSSGEHVTALMNNSQMADSLGKVLSEIQIGGDLSTSMNLEIPLSGTNVVASGIVRFADNPVYIQSLDLNLDQLTGELEFVNDKIAAEDLQARLLQSNIVVSLAGKQKKDNYSADISLAGDWDVRQLLSEQGSGLAEFVEGNADWQAELNLSLPEQGYEYEFHLQSDMAGFASALPDPFAKPLEQDKPLLINVEGDELVSNVRIQFGDRVRFNGLLPHKEMRFSRAHLALGDSSFTGMGTGFSISANLPFISAEKVYESLQALTGSIEEPEQSLLAMPERIFVNAERLDLFGGEFNRVEVNVKNTDIAWLASLNSSQSRADIEISHDWRGRGLRIDADYLNLPAWQQQTKPEPDRSNSLPPLEVNCRRCSYDGRELGKVRLKLSPASHGMQIETLDISRNGDRLTATGDWLIGDVRNETRLAGKFESDDFGALLKDFGFDAGVRDSSASMDFDLNWQQAPYEFNFATMSGDVDWRLSDGYLTEVSDKGARIFSILSLESLIRKLTLDFRDVFAKGFFYDQMGGTFQIEDGLVSTEDTLIDGSAGKMTLAGYTDLNTQAINYNIGFTPKVTSSLPVILAWMINTPAAIAALAIDEVLTSAKVISNIKYSLTGTLDEPVLEELGRDSREIQLPAKALPQEQQQNKGALEINTEEAVNG</sequence>
<evidence type="ECO:0000256" key="1">
    <source>
        <dbReference type="SAM" id="Coils"/>
    </source>
</evidence>
<dbReference type="PANTHER" id="PTHR38690:SF1">
    <property type="entry name" value="PROTEASE"/>
    <property type="match status" value="1"/>
</dbReference>
<feature type="domain" description="YhdP central" evidence="3">
    <location>
        <begin position="17"/>
        <end position="1235"/>
    </location>
</feature>
<gene>
    <name evidence="4" type="ORF">AT746_01005</name>
</gene>